<evidence type="ECO:0000313" key="2">
    <source>
        <dbReference type="Proteomes" id="UP000774326"/>
    </source>
</evidence>
<reference evidence="1" key="1">
    <citation type="journal article" date="2021" name="Open Biol.">
        <title>Shared evolutionary footprints suggest mitochondrial oxidative damage underlies multiple complex I losses in fungi.</title>
        <authorList>
            <person name="Schikora-Tamarit M.A."/>
            <person name="Marcet-Houben M."/>
            <person name="Nosek J."/>
            <person name="Gabaldon T."/>
        </authorList>
    </citation>
    <scope>NUCLEOTIDE SEQUENCE</scope>
    <source>
        <strain evidence="1">CBS2887</strain>
    </source>
</reference>
<reference evidence="1" key="2">
    <citation type="submission" date="2021-01" db="EMBL/GenBank/DDBJ databases">
        <authorList>
            <person name="Schikora-Tamarit M.A."/>
        </authorList>
    </citation>
    <scope>NUCLEOTIDE SEQUENCE</scope>
    <source>
        <strain evidence="1">CBS2887</strain>
    </source>
</reference>
<name>A0A9P8TMR7_WICPI</name>
<protein>
    <submittedName>
        <fullName evidence="1">Uncharacterized protein</fullName>
    </submittedName>
</protein>
<dbReference type="AlphaFoldDB" id="A0A9P8TMR7"/>
<gene>
    <name evidence="1" type="ORF">WICPIJ_003721</name>
</gene>
<comment type="caution">
    <text evidence="1">The sequence shown here is derived from an EMBL/GenBank/DDBJ whole genome shotgun (WGS) entry which is preliminary data.</text>
</comment>
<evidence type="ECO:0000313" key="1">
    <source>
        <dbReference type="EMBL" id="KAH3685308.1"/>
    </source>
</evidence>
<keyword evidence="2" id="KW-1185">Reference proteome</keyword>
<proteinExistence type="predicted"/>
<organism evidence="1 2">
    <name type="scientific">Wickerhamomyces pijperi</name>
    <name type="common">Yeast</name>
    <name type="synonym">Pichia pijperi</name>
    <dbReference type="NCBI Taxonomy" id="599730"/>
    <lineage>
        <taxon>Eukaryota</taxon>
        <taxon>Fungi</taxon>
        <taxon>Dikarya</taxon>
        <taxon>Ascomycota</taxon>
        <taxon>Saccharomycotina</taxon>
        <taxon>Saccharomycetes</taxon>
        <taxon>Phaffomycetales</taxon>
        <taxon>Wickerhamomycetaceae</taxon>
        <taxon>Wickerhamomyces</taxon>
    </lineage>
</organism>
<dbReference type="Proteomes" id="UP000774326">
    <property type="component" value="Unassembled WGS sequence"/>
</dbReference>
<dbReference type="EMBL" id="JAEUBG010002058">
    <property type="protein sequence ID" value="KAH3685308.1"/>
    <property type="molecule type" value="Genomic_DNA"/>
</dbReference>
<accession>A0A9P8TMR7</accession>
<sequence length="85" mass="9059">MAVLKESLSIPPDKVKDFKLSPLESTDTWITFLAQNSSSSPSISIKRTDFCSVSTSMASPSSSPSSSGRVVSKDFTMSITAKLVP</sequence>